<feature type="compositionally biased region" description="Basic and acidic residues" evidence="1">
    <location>
        <begin position="2402"/>
        <end position="2414"/>
    </location>
</feature>
<accession>A0AAV2R0Q0</accession>
<feature type="region of interest" description="Disordered" evidence="1">
    <location>
        <begin position="1119"/>
        <end position="1198"/>
    </location>
</feature>
<evidence type="ECO:0008006" key="4">
    <source>
        <dbReference type="Google" id="ProtNLM"/>
    </source>
</evidence>
<feature type="region of interest" description="Disordered" evidence="1">
    <location>
        <begin position="1216"/>
        <end position="1251"/>
    </location>
</feature>
<feature type="region of interest" description="Disordered" evidence="1">
    <location>
        <begin position="337"/>
        <end position="433"/>
    </location>
</feature>
<feature type="region of interest" description="Disordered" evidence="1">
    <location>
        <begin position="2711"/>
        <end position="2739"/>
    </location>
</feature>
<feature type="compositionally biased region" description="Basic and acidic residues" evidence="1">
    <location>
        <begin position="2457"/>
        <end position="2488"/>
    </location>
</feature>
<feature type="region of interest" description="Disordered" evidence="1">
    <location>
        <begin position="526"/>
        <end position="556"/>
    </location>
</feature>
<feature type="region of interest" description="Disordered" evidence="1">
    <location>
        <begin position="2654"/>
        <end position="2679"/>
    </location>
</feature>
<feature type="compositionally biased region" description="Low complexity" evidence="1">
    <location>
        <begin position="1183"/>
        <end position="1194"/>
    </location>
</feature>
<feature type="region of interest" description="Disordered" evidence="1">
    <location>
        <begin position="1564"/>
        <end position="1687"/>
    </location>
</feature>
<dbReference type="EMBL" id="CAXKWB010013308">
    <property type="protein sequence ID" value="CAL4107277.1"/>
    <property type="molecule type" value="Genomic_DNA"/>
</dbReference>
<feature type="region of interest" description="Disordered" evidence="1">
    <location>
        <begin position="1870"/>
        <end position="1905"/>
    </location>
</feature>
<gene>
    <name evidence="2" type="ORF">MNOR_LOCUS18526</name>
</gene>
<feature type="compositionally biased region" description="Basic and acidic residues" evidence="1">
    <location>
        <begin position="1655"/>
        <end position="1666"/>
    </location>
</feature>
<feature type="compositionally biased region" description="Low complexity" evidence="1">
    <location>
        <begin position="1122"/>
        <end position="1138"/>
    </location>
</feature>
<feature type="compositionally biased region" description="Polar residues" evidence="1">
    <location>
        <begin position="2724"/>
        <end position="2739"/>
    </location>
</feature>
<feature type="compositionally biased region" description="Polar residues" evidence="1">
    <location>
        <begin position="1637"/>
        <end position="1653"/>
    </location>
</feature>
<feature type="region of interest" description="Disordered" evidence="1">
    <location>
        <begin position="847"/>
        <end position="878"/>
    </location>
</feature>
<comment type="caution">
    <text evidence="2">The sequence shown here is derived from an EMBL/GenBank/DDBJ whole genome shotgun (WGS) entry which is preliminary data.</text>
</comment>
<reference evidence="2 3" key="1">
    <citation type="submission" date="2024-05" db="EMBL/GenBank/DDBJ databases">
        <authorList>
            <person name="Wallberg A."/>
        </authorList>
    </citation>
    <scope>NUCLEOTIDE SEQUENCE [LARGE SCALE GENOMIC DNA]</scope>
</reference>
<feature type="region of interest" description="Disordered" evidence="1">
    <location>
        <begin position="611"/>
        <end position="645"/>
    </location>
</feature>
<feature type="compositionally biased region" description="Polar residues" evidence="1">
    <location>
        <begin position="2571"/>
        <end position="2589"/>
    </location>
</feature>
<feature type="compositionally biased region" description="Basic and acidic residues" evidence="1">
    <location>
        <begin position="2047"/>
        <end position="2062"/>
    </location>
</feature>
<feature type="compositionally biased region" description="Basic and acidic residues" evidence="1">
    <location>
        <begin position="1419"/>
        <end position="1430"/>
    </location>
</feature>
<name>A0AAV2R0Q0_MEGNR</name>
<feature type="region of interest" description="Disordered" evidence="1">
    <location>
        <begin position="1357"/>
        <end position="1432"/>
    </location>
</feature>
<organism evidence="2 3">
    <name type="scientific">Meganyctiphanes norvegica</name>
    <name type="common">Northern krill</name>
    <name type="synonym">Thysanopoda norvegica</name>
    <dbReference type="NCBI Taxonomy" id="48144"/>
    <lineage>
        <taxon>Eukaryota</taxon>
        <taxon>Metazoa</taxon>
        <taxon>Ecdysozoa</taxon>
        <taxon>Arthropoda</taxon>
        <taxon>Crustacea</taxon>
        <taxon>Multicrustacea</taxon>
        <taxon>Malacostraca</taxon>
        <taxon>Eumalacostraca</taxon>
        <taxon>Eucarida</taxon>
        <taxon>Euphausiacea</taxon>
        <taxon>Euphausiidae</taxon>
        <taxon>Meganyctiphanes</taxon>
    </lineage>
</organism>
<proteinExistence type="predicted"/>
<feature type="region of interest" description="Disordered" evidence="1">
    <location>
        <begin position="1"/>
        <end position="36"/>
    </location>
</feature>
<sequence>VALTQLDHSPQKDKSWISRQLNRRPPSRGSARSSTDSIQLLLDQKEIEHTVKSKNSKNYQNRLTNRAIDDCGDSIVSRVVNISINVEGDYKNGELKNICDKESFYDKVIDASRRRRDSGKSSYENLTRKFSTFSESSFQSFNSRKSSLQDNSSKPQSNKSSSPYSHPQRRSISSVGGSSPLLSSTVPEAEESFWKIKEEITKLALKRRSSDSLSTSCVSSNINENFKSLDPRSLRKECLLDTSEIKDSEDNRSSSEADVVISDRESVASSGTVNRRTVIRISEKSKSVASLLSESSASIFSRDQESRRSLRSDKNCRIIPIELDPDFEGGINVSIVNQPKPEKRDSTSRMYVRQSDSENRPSRASAFNVRRTIEKRQIQQERRERKALRDQIREQLRSLSESRSRKESTSSHTTSYSQSSIRSKSLSSLDQDQDDFRCESPLIKVQSSPTLEKEKEDVRTYLYATNLTSPQSSRAMSPTSRDSICSLTREHYPVVKKEETQNIHNSRPLDSSGKWSWEALKAAQEKVEEKKRRRVSKSYDSVQDSKETSRRSSFQSSVPSLVSSRFPWQDIKLRPTGQRAKLIAQEREEPIYSEISEIKSHPEKELLHNITVETEEDTNYRPTPPPRRNRLTRSTGQLKLESEDKPSWVRLAKERRSLRSSRQVDQLSDRASTVSKEPEWVAQARKKLETLNVTLTSTTDFNSVCSQLTESSAWSRGGLDALDEIKEESRRIGVELAEEANARVDADLGIKADTSKMLEHKIDRSREPSAERLKVSFEVSNIDKTESESHQTSRKSLKDEVRFGDLKHDWGGVQNKCAKVSSGKQKEMRFGEVNIKETFSNEIQDKPREMRFGEYQRSKVSPPKSTNSGNSSPTGSNAKLPVIHFGDTPLNLFPTASTRTIPVQSSSKFESIAGPDPKAMTAEQLNQNVEEYDFPIPTGKEDTTEFLKLLEEDLKKIELVPEFVSNNDSQPKPKSILKRRSVENVLHELKKEEKSEWLQKVDHRKSASFDWDSVGKGVAMSLETTQTRKLDQSGEQHYNNREKHIKYNTSATNGNFFNVKLRHVSTNKHDIPNTNDQQSYNSDHSILRRQNGIYFDDDRLSGDFSSVDSLHNKLNISDHRVSTGGSSHGSSSASSQESLIESNNCHESIVREQVRPEVQTENQEERGRNIRNQSNDRLKPRSRSSSSTLPSTLKVCGDNPGMQEFIKRANEPLAPTWVSCRNGRGLTHTEKNPPPPPPPKKKGNPPETTQSWFKDVQNTIPELENPNKEDVDCSQQPGKVFTFTFNSDYKTVTNTSFKDLSEDNKSQNILSGNEVNKTEEGLKTFTVITNPYDVVKSDNTYAGSIVNSLVNRNIRNKSPVRQEYNDSRNSISAGQSAPEVPPRTHRIPLISSRIINQKMPEVPSKSHWVTNATQYHSTDSNKNKKTEEKSNNYTNNDIQQVTIEIVDEELKKRNLKKKEQERRNNSLIEWEAIQRQRLEEEEKNRINKHLSMKPVSTKIKELVFNVFSKEKKTDINGTVDGKDDIVFRKVTTDNASENKPSKIMETIHPLKSAYIVNKIIAPLKSQNPHREGSYHRSSRKSNSADASLDKSSRSVSDDKKSESRIIKNDSYSRKEDSVMSKSSQRSRRNSHKESKLINKQSRSSFDSENSSLSHKSKDTGSAERRHNTFNSPLMNESEKVFNKDETPRTSFRDVKRRLNFENCDITPRKEYEDDIPIDQRCIKDDLNIKNKLNEFAFDSEEQCNTKYMSIKDPKSRQEWLNKMLSTLDTDDKSHKSAEVKSNTPKLNDEIEHNKDLKKNSHILSIESDNKYDISQLNSKTLENQKNIVNKFSIENLTNEPESLLSKPSLISNKIICSNLDKEECALDLPAQNNSSKEMGKSTSLFSAGKESSPKPDPRKKSPINSHTTALGASLLSSKLQSPITSISYTSSPSTSLLNLSSPSISKKVLSHSSLRSSLQDVSESSSRTSKRGPVSLFSIIGDASSPSSSQASTPLTSPRATPERIIKKESIDSFKLDIIPESIGKEKFKLFSNKKIEKENIAPIVNGHEESISSENENHDDTNSDNMLNSSFSLRKEYEDKSPVKKAEEKESSDLLQKNIMTSVESGVKDKDIQSVNSWKSSSYKPFSFGKPSLTLKAMTSDVCAERVSTSKIIDKNKSTEELHPQTNFPSGKKLPVIENNKIESFENKPETPQELKSPFLSRFSKDRSSLNSRVPTPANKGSKDLSLTNRSELKDDANGSFASRFSDERSSLRRNHLEESPNETDNNSLIKHSNGDQNSCEFSRFSSDRSSLNEKKENNIINDTEESLIKRLSNDGPRKNSFATRFENARSSLRERKISKENSLILNDNLSKKNDISEEGKGTFASRFNEERISHRLQERSGRSSPDHESQPVSLSSILSKDVDSKDSHHEDSSSFQFKPRLSFSDELKNMSEKYSSELERQNSYDSLLSDDSLEVESKETTPEPEIHIPVKENAEDIPAEPEKELSDAPSLLPKCSNYSSEKSKNSVVRRNSSLKRYHTSKSTNRSTPVKKERKSSEESNAGDVKSESITQDKSGRLVKTKTTVRRSRLNSGGSDKSSRSITRTNSGKGKEKTFKKDASKALEAWAASTNIQGKIMKKEGQRFSHETTEETNGGKVITKSVGRRVIRRGSRRMSGGGEMLTETKETSTTGLPKDPCDPLILVPVNGSTDPSVSRKIKTATDGEHYMTQSVSNKDGREVFSTEGVNNKTTTSEEVIGG</sequence>
<evidence type="ECO:0000313" key="2">
    <source>
        <dbReference type="EMBL" id="CAL4107277.1"/>
    </source>
</evidence>
<feature type="compositionally biased region" description="Basic and acidic residues" evidence="1">
    <location>
        <begin position="847"/>
        <end position="857"/>
    </location>
</feature>
<feature type="non-terminal residue" evidence="2">
    <location>
        <position position="2739"/>
    </location>
</feature>
<feature type="non-terminal residue" evidence="2">
    <location>
        <position position="1"/>
    </location>
</feature>
<feature type="compositionally biased region" description="Low complexity" evidence="1">
    <location>
        <begin position="1983"/>
        <end position="1998"/>
    </location>
</feature>
<feature type="compositionally biased region" description="Basic and acidic residues" evidence="1">
    <location>
        <begin position="2377"/>
        <end position="2391"/>
    </location>
</feature>
<feature type="compositionally biased region" description="Low complexity" evidence="1">
    <location>
        <begin position="410"/>
        <end position="430"/>
    </location>
</feature>
<feature type="compositionally biased region" description="Basic and acidic residues" evidence="1">
    <location>
        <begin position="2435"/>
        <end position="2444"/>
    </location>
</feature>
<feature type="region of interest" description="Disordered" evidence="1">
    <location>
        <begin position="2377"/>
        <end position="2418"/>
    </location>
</feature>
<feature type="compositionally biased region" description="Basic and acidic residues" evidence="1">
    <location>
        <begin position="1587"/>
        <end position="1618"/>
    </location>
</feature>
<feature type="compositionally biased region" description="Polar residues" evidence="1">
    <location>
        <begin position="1407"/>
        <end position="1418"/>
    </location>
</feature>
<feature type="compositionally biased region" description="Polar residues" evidence="1">
    <location>
        <begin position="2264"/>
        <end position="2291"/>
    </location>
</feature>
<feature type="region of interest" description="Disordered" evidence="1">
    <location>
        <begin position="2156"/>
        <end position="2300"/>
    </location>
</feature>
<feature type="region of interest" description="Disordered" evidence="1">
    <location>
        <begin position="2046"/>
        <end position="2068"/>
    </location>
</feature>
<feature type="compositionally biased region" description="Basic and acidic residues" evidence="1">
    <location>
        <begin position="371"/>
        <end position="409"/>
    </location>
</feature>
<feature type="region of interest" description="Disordered" evidence="1">
    <location>
        <begin position="144"/>
        <end position="184"/>
    </location>
</feature>
<feature type="compositionally biased region" description="Basic and acidic residues" evidence="1">
    <location>
        <begin position="1676"/>
        <end position="1687"/>
    </location>
</feature>
<feature type="compositionally biased region" description="Basic residues" evidence="1">
    <location>
        <begin position="2558"/>
        <end position="2570"/>
    </location>
</feature>
<feature type="region of interest" description="Disordered" evidence="1">
    <location>
        <begin position="1978"/>
        <end position="2004"/>
    </location>
</feature>
<feature type="region of interest" description="Disordered" evidence="1">
    <location>
        <begin position="2435"/>
        <end position="2598"/>
    </location>
</feature>
<evidence type="ECO:0000256" key="1">
    <source>
        <dbReference type="SAM" id="MobiDB-lite"/>
    </source>
</evidence>
<keyword evidence="3" id="KW-1185">Reference proteome</keyword>
<feature type="compositionally biased region" description="Polar residues" evidence="1">
    <location>
        <begin position="2498"/>
        <end position="2513"/>
    </location>
</feature>
<feature type="compositionally biased region" description="Basic and acidic residues" evidence="1">
    <location>
        <begin position="2246"/>
        <end position="2260"/>
    </location>
</feature>
<dbReference type="Proteomes" id="UP001497623">
    <property type="component" value="Unassembled WGS sequence"/>
</dbReference>
<evidence type="ECO:0000313" key="3">
    <source>
        <dbReference type="Proteomes" id="UP001497623"/>
    </source>
</evidence>
<feature type="compositionally biased region" description="Basic and acidic residues" evidence="1">
    <location>
        <begin position="2181"/>
        <end position="2194"/>
    </location>
</feature>
<feature type="compositionally biased region" description="Polar residues" evidence="1">
    <location>
        <begin position="1870"/>
        <end position="1885"/>
    </location>
</feature>
<protein>
    <recommendedName>
        <fullName evidence="4">Supervillin</fullName>
    </recommendedName>
</protein>
<feature type="compositionally biased region" description="Low complexity" evidence="1">
    <location>
        <begin position="861"/>
        <end position="877"/>
    </location>
</feature>
<feature type="compositionally biased region" description="Basic and acidic residues" evidence="1">
    <location>
        <begin position="1163"/>
        <end position="1179"/>
    </location>
</feature>